<reference evidence="16 17" key="1">
    <citation type="submission" date="2021-06" db="EMBL/GenBank/DDBJ databases">
        <title>Caerostris extrusa draft genome.</title>
        <authorList>
            <person name="Kono N."/>
            <person name="Arakawa K."/>
        </authorList>
    </citation>
    <scope>NUCLEOTIDE SEQUENCE [LARGE SCALE GENOMIC DNA]</scope>
</reference>
<organism evidence="16 17">
    <name type="scientific">Caerostris extrusa</name>
    <name type="common">Bark spider</name>
    <name type="synonym">Caerostris bankana</name>
    <dbReference type="NCBI Taxonomy" id="172846"/>
    <lineage>
        <taxon>Eukaryota</taxon>
        <taxon>Metazoa</taxon>
        <taxon>Ecdysozoa</taxon>
        <taxon>Arthropoda</taxon>
        <taxon>Chelicerata</taxon>
        <taxon>Arachnida</taxon>
        <taxon>Araneae</taxon>
        <taxon>Araneomorphae</taxon>
        <taxon>Entelegynae</taxon>
        <taxon>Araneoidea</taxon>
        <taxon>Araneidae</taxon>
        <taxon>Caerostris</taxon>
    </lineage>
</organism>
<dbReference type="AlphaFoldDB" id="A0AAV4XXI8"/>
<dbReference type="GO" id="GO:0015385">
    <property type="term" value="F:sodium:proton antiporter activity"/>
    <property type="evidence" value="ECO:0007669"/>
    <property type="project" value="InterPro"/>
</dbReference>
<evidence type="ECO:0000256" key="6">
    <source>
        <dbReference type="ARBA" id="ARBA00023034"/>
    </source>
</evidence>
<keyword evidence="3" id="KW-0050">Antiport</keyword>
<dbReference type="PRINTS" id="PR01084">
    <property type="entry name" value="NAHEXCHNGR"/>
</dbReference>
<dbReference type="PANTHER" id="PTHR10110:SF191">
    <property type="entry name" value="SODIUM_HYDROGEN EXCHANGER 8"/>
    <property type="match status" value="1"/>
</dbReference>
<evidence type="ECO:0000256" key="5">
    <source>
        <dbReference type="ARBA" id="ARBA00022989"/>
    </source>
</evidence>
<evidence type="ECO:0000256" key="7">
    <source>
        <dbReference type="ARBA" id="ARBA00023053"/>
    </source>
</evidence>
<evidence type="ECO:0000259" key="15">
    <source>
        <dbReference type="Pfam" id="PF00999"/>
    </source>
</evidence>
<proteinExistence type="predicted"/>
<evidence type="ECO:0000256" key="12">
    <source>
        <dbReference type="ARBA" id="ARBA00042291"/>
    </source>
</evidence>
<comment type="caution">
    <text evidence="16">The sequence shown here is derived from an EMBL/GenBank/DDBJ whole genome shotgun (WGS) entry which is preliminary data.</text>
</comment>
<evidence type="ECO:0000256" key="2">
    <source>
        <dbReference type="ARBA" id="ARBA00022448"/>
    </source>
</evidence>
<dbReference type="InterPro" id="IPR018422">
    <property type="entry name" value="Cation/H_exchanger_CPA1"/>
</dbReference>
<dbReference type="GO" id="GO:0051453">
    <property type="term" value="P:regulation of intracellular pH"/>
    <property type="evidence" value="ECO:0007669"/>
    <property type="project" value="TreeGrafter"/>
</dbReference>
<sequence length="135" mass="14891">MVGGFRSWGNFFRNIGSILVFAIFGTAVSAFIVGGSLFLLGKKQWVYELTFTESFAFGSFLSAVDPMATLAVFHALEVDPVLNMLVIGESILNDAVAIVLFQGNQMFLFKYCHRKQNLSSGNLNGLFYSQSLCRP</sequence>
<dbReference type="InterPro" id="IPR004709">
    <property type="entry name" value="NaH_exchanger"/>
</dbReference>
<gene>
    <name evidence="16" type="ORF">CEXT_233251</name>
</gene>
<comment type="subcellular location">
    <subcellularLocation>
        <location evidence="1">Golgi apparatus membrane</location>
        <topology evidence="1">Multi-pass membrane protein</topology>
    </subcellularLocation>
</comment>
<dbReference type="GO" id="GO:0098719">
    <property type="term" value="P:sodium ion import across plasma membrane"/>
    <property type="evidence" value="ECO:0007669"/>
    <property type="project" value="TreeGrafter"/>
</dbReference>
<keyword evidence="7" id="KW-0915">Sodium</keyword>
<evidence type="ECO:0000256" key="11">
    <source>
        <dbReference type="ARBA" id="ARBA00040570"/>
    </source>
</evidence>
<dbReference type="PANTHER" id="PTHR10110">
    <property type="entry name" value="SODIUM/HYDROGEN EXCHANGER"/>
    <property type="match status" value="1"/>
</dbReference>
<evidence type="ECO:0000256" key="4">
    <source>
        <dbReference type="ARBA" id="ARBA00022692"/>
    </source>
</evidence>
<dbReference type="GO" id="GO:0005886">
    <property type="term" value="C:plasma membrane"/>
    <property type="evidence" value="ECO:0007669"/>
    <property type="project" value="TreeGrafter"/>
</dbReference>
<keyword evidence="8" id="KW-0406">Ion transport</keyword>
<evidence type="ECO:0000256" key="9">
    <source>
        <dbReference type="ARBA" id="ARBA00023136"/>
    </source>
</evidence>
<evidence type="ECO:0000256" key="13">
    <source>
        <dbReference type="ARBA" id="ARBA00042692"/>
    </source>
</evidence>
<dbReference type="EMBL" id="BPLR01018321">
    <property type="protein sequence ID" value="GIY98641.1"/>
    <property type="molecule type" value="Genomic_DNA"/>
</dbReference>
<keyword evidence="10" id="KW-0739">Sodium transport</keyword>
<keyword evidence="9 14" id="KW-0472">Membrane</keyword>
<keyword evidence="4 14" id="KW-0812">Transmembrane</keyword>
<keyword evidence="5 14" id="KW-1133">Transmembrane helix</keyword>
<evidence type="ECO:0000256" key="8">
    <source>
        <dbReference type="ARBA" id="ARBA00023065"/>
    </source>
</evidence>
<dbReference type="Pfam" id="PF00999">
    <property type="entry name" value="Na_H_Exchanger"/>
    <property type="match status" value="1"/>
</dbReference>
<dbReference type="Gene3D" id="6.10.140.1330">
    <property type="match status" value="1"/>
</dbReference>
<feature type="transmembrane region" description="Helical" evidence="14">
    <location>
        <begin position="15"/>
        <end position="40"/>
    </location>
</feature>
<name>A0AAV4XXI8_CAEEX</name>
<evidence type="ECO:0000313" key="17">
    <source>
        <dbReference type="Proteomes" id="UP001054945"/>
    </source>
</evidence>
<keyword evidence="17" id="KW-1185">Reference proteome</keyword>
<accession>A0AAV4XXI8</accession>
<dbReference type="Proteomes" id="UP001054945">
    <property type="component" value="Unassembled WGS sequence"/>
</dbReference>
<dbReference type="GO" id="GO:0015386">
    <property type="term" value="F:potassium:proton antiporter activity"/>
    <property type="evidence" value="ECO:0007669"/>
    <property type="project" value="TreeGrafter"/>
</dbReference>
<evidence type="ECO:0000256" key="10">
    <source>
        <dbReference type="ARBA" id="ARBA00023201"/>
    </source>
</evidence>
<dbReference type="InterPro" id="IPR006153">
    <property type="entry name" value="Cation/H_exchanger_TM"/>
</dbReference>
<dbReference type="GO" id="GO:0000139">
    <property type="term" value="C:Golgi membrane"/>
    <property type="evidence" value="ECO:0007669"/>
    <property type="project" value="UniProtKB-SubCell"/>
</dbReference>
<protein>
    <recommendedName>
        <fullName evidence="11">Sodium/hydrogen exchanger 8</fullName>
    </recommendedName>
    <alternativeName>
        <fullName evidence="12">Na(+)/H(+) exchanger 8</fullName>
    </alternativeName>
    <alternativeName>
        <fullName evidence="13">Solute carrier family 9 member 8</fullName>
    </alternativeName>
</protein>
<evidence type="ECO:0000256" key="14">
    <source>
        <dbReference type="SAM" id="Phobius"/>
    </source>
</evidence>
<evidence type="ECO:0000256" key="1">
    <source>
        <dbReference type="ARBA" id="ARBA00004653"/>
    </source>
</evidence>
<evidence type="ECO:0000313" key="16">
    <source>
        <dbReference type="EMBL" id="GIY98641.1"/>
    </source>
</evidence>
<keyword evidence="6" id="KW-0333">Golgi apparatus</keyword>
<feature type="domain" description="Cation/H+ exchanger transmembrane" evidence="15">
    <location>
        <begin position="7"/>
        <end position="108"/>
    </location>
</feature>
<keyword evidence="2" id="KW-0813">Transport</keyword>
<evidence type="ECO:0000256" key="3">
    <source>
        <dbReference type="ARBA" id="ARBA00022449"/>
    </source>
</evidence>